<dbReference type="Proteomes" id="UP000716322">
    <property type="component" value="Unassembled WGS sequence"/>
</dbReference>
<keyword evidence="2" id="KW-1133">Transmembrane helix</keyword>
<dbReference type="InterPro" id="IPR001107">
    <property type="entry name" value="Band_7"/>
</dbReference>
<feature type="domain" description="Band 7" evidence="3">
    <location>
        <begin position="62"/>
        <end position="229"/>
    </location>
</feature>
<evidence type="ECO:0000256" key="2">
    <source>
        <dbReference type="SAM" id="Phobius"/>
    </source>
</evidence>
<dbReference type="PROSITE" id="PS51257">
    <property type="entry name" value="PROKAR_LIPOPROTEIN"/>
    <property type="match status" value="1"/>
</dbReference>
<dbReference type="SMART" id="SM00244">
    <property type="entry name" value="PHB"/>
    <property type="match status" value="1"/>
</dbReference>
<feature type="transmembrane region" description="Helical" evidence="2">
    <location>
        <begin position="46"/>
        <end position="67"/>
    </location>
</feature>
<proteinExistence type="predicted"/>
<dbReference type="PANTHER" id="PTHR43446">
    <property type="entry name" value="MEMBRANE PROTEIN-RELATED"/>
    <property type="match status" value="1"/>
</dbReference>
<evidence type="ECO:0000256" key="1">
    <source>
        <dbReference type="ARBA" id="ARBA00004167"/>
    </source>
</evidence>
<feature type="transmembrane region" description="Helical" evidence="2">
    <location>
        <begin position="16"/>
        <end position="34"/>
    </location>
</feature>
<keyword evidence="5" id="KW-1185">Reference proteome</keyword>
<evidence type="ECO:0000259" key="3">
    <source>
        <dbReference type="SMART" id="SM00244"/>
    </source>
</evidence>
<evidence type="ECO:0000313" key="5">
    <source>
        <dbReference type="Proteomes" id="UP000716322"/>
    </source>
</evidence>
<dbReference type="EMBL" id="JAAQOM010000002">
    <property type="protein sequence ID" value="NIA52765.1"/>
    <property type="molecule type" value="Genomic_DNA"/>
</dbReference>
<gene>
    <name evidence="4" type="ORF">HAV22_03735</name>
</gene>
<comment type="subcellular location">
    <subcellularLocation>
        <location evidence="1">Membrane</location>
        <topology evidence="1">Single-pass membrane protein</topology>
    </subcellularLocation>
</comment>
<dbReference type="Pfam" id="PF01145">
    <property type="entry name" value="Band_7"/>
    <property type="match status" value="1"/>
</dbReference>
<keyword evidence="2" id="KW-0472">Membrane</keyword>
<organism evidence="4 5">
    <name type="scientific">Telluria antibiotica</name>
    <dbReference type="NCBI Taxonomy" id="2717319"/>
    <lineage>
        <taxon>Bacteria</taxon>
        <taxon>Pseudomonadati</taxon>
        <taxon>Pseudomonadota</taxon>
        <taxon>Betaproteobacteria</taxon>
        <taxon>Burkholderiales</taxon>
        <taxon>Oxalobacteraceae</taxon>
        <taxon>Telluria group</taxon>
        <taxon>Telluria</taxon>
    </lineage>
</organism>
<comment type="caution">
    <text evidence="4">The sequence shown here is derived from an EMBL/GenBank/DDBJ whole genome shotgun (WGS) entry which is preliminary data.</text>
</comment>
<keyword evidence="2" id="KW-0812">Transmembrane</keyword>
<evidence type="ECO:0000313" key="4">
    <source>
        <dbReference type="EMBL" id="NIA52765.1"/>
    </source>
</evidence>
<reference evidence="4 5" key="1">
    <citation type="submission" date="2020-03" db="EMBL/GenBank/DDBJ databases">
        <title>Genome sequence of strain Massilia sp. TW-1.</title>
        <authorList>
            <person name="Chaudhary D.K."/>
        </authorList>
    </citation>
    <scope>NUCLEOTIDE SEQUENCE [LARGE SCALE GENOMIC DNA]</scope>
    <source>
        <strain evidence="4 5">TW-1</strain>
    </source>
</reference>
<dbReference type="InterPro" id="IPR036013">
    <property type="entry name" value="Band_7/SPFH_dom_sf"/>
</dbReference>
<name>A0ABX0P993_9BURK</name>
<accession>A0ABX0P993</accession>
<dbReference type="SUPFAM" id="SSF117892">
    <property type="entry name" value="Band 7/SPFH domain"/>
    <property type="match status" value="1"/>
</dbReference>
<dbReference type="RefSeq" id="WP_166856659.1">
    <property type="nucleotide sequence ID" value="NZ_JAAQOM010000002.1"/>
</dbReference>
<dbReference type="CDD" id="cd03402">
    <property type="entry name" value="SPFH_like_u2"/>
    <property type="match status" value="1"/>
</dbReference>
<protein>
    <submittedName>
        <fullName evidence="4">SPFH domain-containing protein</fullName>
    </submittedName>
</protein>
<dbReference type="PANTHER" id="PTHR43446:SF1">
    <property type="entry name" value="BAND 7 DOMAIN-CONTAINING PROTEIN"/>
    <property type="match status" value="1"/>
</dbReference>
<dbReference type="Gene3D" id="3.30.479.30">
    <property type="entry name" value="Band 7 domain"/>
    <property type="match status" value="1"/>
</dbReference>
<sequence>MSTHTRQEAQFTSMNGYGVFACGLLAVLAGAWILHAANMGSASAGAAVGGIVLAIAGLFVCAGVYMLQPNETAVLTLFGRYVGTDRGEGLRWAFPLYRKRKLAVRARNLNMSTLKVNDKRGNPVELAAAVVWRVRDTAQALFEVDDFERYVSVQAEAALRHLAAQYAYDEGEDLAPGEMTLRGGASEVALALSDELTARFEAAGVETLDAKLTHLAYAPEIAQVMLRRQQAQAIISARARIVHGAVTMVEDALKGLAEREIVELDAERKASMVSNLLVVLCSDRDAQPIINAGTLYN</sequence>